<evidence type="ECO:0000256" key="5">
    <source>
        <dbReference type="ARBA" id="ARBA00023163"/>
    </source>
</evidence>
<evidence type="ECO:0000256" key="8">
    <source>
        <dbReference type="SAM" id="MobiDB-lite"/>
    </source>
</evidence>
<feature type="compositionally biased region" description="Low complexity" evidence="8">
    <location>
        <begin position="351"/>
        <end position="361"/>
    </location>
</feature>
<evidence type="ECO:0000313" key="11">
    <source>
        <dbReference type="EMBL" id="KJE89958.1"/>
    </source>
</evidence>
<evidence type="ECO:0000259" key="10">
    <source>
        <dbReference type="SMART" id="SM01372"/>
    </source>
</evidence>
<protein>
    <submittedName>
        <fullName evidence="11">Tfdp2 protein</fullName>
    </submittedName>
</protein>
<feature type="domain" description="E2F/DP family winged-helix DNA-binding" evidence="10">
    <location>
        <begin position="125"/>
        <end position="207"/>
    </location>
</feature>
<dbReference type="Proteomes" id="UP000008743">
    <property type="component" value="Unassembled WGS sequence"/>
</dbReference>
<dbReference type="InterPro" id="IPR038168">
    <property type="entry name" value="TF_DP_C_sf"/>
</dbReference>
<evidence type="ECO:0000256" key="1">
    <source>
        <dbReference type="ARBA" id="ARBA00004123"/>
    </source>
</evidence>
<dbReference type="InterPro" id="IPR015648">
    <property type="entry name" value="Transcrpt_fac_DP"/>
</dbReference>
<dbReference type="GO" id="GO:0000981">
    <property type="term" value="F:DNA-binding transcription factor activity, RNA polymerase II-specific"/>
    <property type="evidence" value="ECO:0007669"/>
    <property type="project" value="TreeGrafter"/>
</dbReference>
<feature type="domain" description="Transcription factor DP C-terminal" evidence="9">
    <location>
        <begin position="214"/>
        <end position="358"/>
    </location>
</feature>
<evidence type="ECO:0000256" key="7">
    <source>
        <dbReference type="RuleBase" id="RU003796"/>
    </source>
</evidence>
<dbReference type="InterPro" id="IPR014889">
    <property type="entry name" value="Transc_factor_DP_C"/>
</dbReference>
<keyword evidence="4 7" id="KW-0238">DNA-binding</keyword>
<feature type="compositionally biased region" description="Acidic residues" evidence="8">
    <location>
        <begin position="44"/>
        <end position="55"/>
    </location>
</feature>
<dbReference type="Gene3D" id="1.20.140.80">
    <property type="entry name" value="Transcription factor DP"/>
    <property type="match status" value="1"/>
</dbReference>
<dbReference type="InterPro" id="IPR037241">
    <property type="entry name" value="E2F-DP_heterodim"/>
</dbReference>
<dbReference type="AlphaFoldDB" id="A0A0D2WK72"/>
<feature type="compositionally biased region" description="Basic residues" evidence="8">
    <location>
        <begin position="379"/>
        <end position="388"/>
    </location>
</feature>
<accession>A0A0D2WK72</accession>
<gene>
    <name evidence="11" type="ORF">CAOG_001352</name>
</gene>
<comment type="similarity">
    <text evidence="2 7">Belongs to the E2F/DP family.</text>
</comment>
<dbReference type="PANTHER" id="PTHR12548">
    <property type="entry name" value="TRANSCRIPTION FACTOR DP"/>
    <property type="match status" value="1"/>
</dbReference>
<keyword evidence="12" id="KW-1185">Reference proteome</keyword>
<dbReference type="Gene3D" id="1.10.10.10">
    <property type="entry name" value="Winged helix-like DNA-binding domain superfamily/Winged helix DNA-binding domain"/>
    <property type="match status" value="1"/>
</dbReference>
<keyword evidence="6 7" id="KW-0539">Nucleus</keyword>
<organism evidence="11 12">
    <name type="scientific">Capsaspora owczarzaki (strain ATCC 30864)</name>
    <dbReference type="NCBI Taxonomy" id="595528"/>
    <lineage>
        <taxon>Eukaryota</taxon>
        <taxon>Filasterea</taxon>
        <taxon>Capsaspora</taxon>
    </lineage>
</organism>
<dbReference type="Pfam" id="PF08781">
    <property type="entry name" value="DP"/>
    <property type="match status" value="1"/>
</dbReference>
<keyword evidence="5 7" id="KW-0804">Transcription</keyword>
<dbReference type="InParanoid" id="A0A0D2WK72"/>
<evidence type="ECO:0000256" key="4">
    <source>
        <dbReference type="ARBA" id="ARBA00023125"/>
    </source>
</evidence>
<dbReference type="GO" id="GO:0005667">
    <property type="term" value="C:transcription regulator complex"/>
    <property type="evidence" value="ECO:0007669"/>
    <property type="project" value="InterPro"/>
</dbReference>
<dbReference type="PANTHER" id="PTHR12548:SF9">
    <property type="entry name" value="TRANSCRIPTION FACTOR DP"/>
    <property type="match status" value="1"/>
</dbReference>
<dbReference type="SUPFAM" id="SSF46785">
    <property type="entry name" value="Winged helix' DNA-binding domain"/>
    <property type="match status" value="1"/>
</dbReference>
<dbReference type="STRING" id="595528.A0A0D2WK72"/>
<dbReference type="InterPro" id="IPR003316">
    <property type="entry name" value="E2F_WHTH_DNA-bd_dom"/>
</dbReference>
<proteinExistence type="inferred from homology"/>
<dbReference type="eggNOG" id="KOG2829">
    <property type="taxonomic scope" value="Eukaryota"/>
</dbReference>
<dbReference type="RefSeq" id="XP_004349872.2">
    <property type="nucleotide sequence ID" value="XM_004349822.2"/>
</dbReference>
<dbReference type="SMART" id="SM01372">
    <property type="entry name" value="E2F_TDP"/>
    <property type="match status" value="1"/>
</dbReference>
<evidence type="ECO:0000256" key="6">
    <source>
        <dbReference type="ARBA" id="ARBA00023242"/>
    </source>
</evidence>
<dbReference type="GO" id="GO:0000977">
    <property type="term" value="F:RNA polymerase II transcription regulatory region sequence-specific DNA binding"/>
    <property type="evidence" value="ECO:0007669"/>
    <property type="project" value="TreeGrafter"/>
</dbReference>
<reference evidence="12" key="1">
    <citation type="submission" date="2011-02" db="EMBL/GenBank/DDBJ databases">
        <title>The Genome Sequence of Capsaspora owczarzaki ATCC 30864.</title>
        <authorList>
            <person name="Russ C."/>
            <person name="Cuomo C."/>
            <person name="Burger G."/>
            <person name="Gray M.W."/>
            <person name="Holland P.W.H."/>
            <person name="King N."/>
            <person name="Lang F.B.F."/>
            <person name="Roger A.J."/>
            <person name="Ruiz-Trillo I."/>
            <person name="Young S.K."/>
            <person name="Zeng Q."/>
            <person name="Gargeya S."/>
            <person name="Alvarado L."/>
            <person name="Berlin A."/>
            <person name="Chapman S.B."/>
            <person name="Chen Z."/>
            <person name="Freedman E."/>
            <person name="Gellesch M."/>
            <person name="Goldberg J."/>
            <person name="Griggs A."/>
            <person name="Gujja S."/>
            <person name="Heilman E."/>
            <person name="Heiman D."/>
            <person name="Howarth C."/>
            <person name="Mehta T."/>
            <person name="Neiman D."/>
            <person name="Pearson M."/>
            <person name="Roberts A."/>
            <person name="Saif S."/>
            <person name="Shea T."/>
            <person name="Shenoy N."/>
            <person name="Sisk P."/>
            <person name="Stolte C."/>
            <person name="Sykes S."/>
            <person name="White J."/>
            <person name="Yandava C."/>
            <person name="Haas B."/>
            <person name="Nusbaum C."/>
            <person name="Birren B."/>
        </authorList>
    </citation>
    <scope>NUCLEOTIDE SEQUENCE</scope>
    <source>
        <strain evidence="12">ATCC 30864</strain>
    </source>
</reference>
<dbReference type="InterPro" id="IPR036390">
    <property type="entry name" value="WH_DNA-bd_sf"/>
</dbReference>
<dbReference type="GO" id="GO:0005634">
    <property type="term" value="C:nucleus"/>
    <property type="evidence" value="ECO:0007669"/>
    <property type="project" value="UniProtKB-SubCell"/>
</dbReference>
<name>A0A0D2WK72_CAPO3</name>
<dbReference type="SMART" id="SM01138">
    <property type="entry name" value="DP"/>
    <property type="match status" value="1"/>
</dbReference>
<evidence type="ECO:0000313" key="12">
    <source>
        <dbReference type="Proteomes" id="UP000008743"/>
    </source>
</evidence>
<dbReference type="OrthoDB" id="552115at2759"/>
<dbReference type="CDD" id="cd14458">
    <property type="entry name" value="DP_DD"/>
    <property type="match status" value="1"/>
</dbReference>
<evidence type="ECO:0000256" key="2">
    <source>
        <dbReference type="ARBA" id="ARBA00010940"/>
    </source>
</evidence>
<sequence>MTDLARARSKRTRRELIQSDNASDDPSSSLGLDSDPVDHSYDELPSDDLVSDDFQFETPSKAAAAAAAASTAGSSSRKKKPRMDPNAAAAAAAAAVAMVAATPQAAPGLAASTNSAAAEAAAAAAANKGLRHFSMRVCQKVKQKGVTSYNEVADELVTELSSAVDLTPAEKGHYDQKNIRRRVYDALNVLMAMNIIAKDKKSIRWMNFPTNAAHECEQLNVTKFDLMHRLKLKKEHMQELILQQVAFQTLVQRNKDAQEQKLHTFTTEILKLPFIVITTNSNTEIDCQMEEDRTEYFFNFKQAFEVHDDIEVLKRMGMARGLNNKSSTAEDLAAIEQLVDEKLMPYIEEMTSTSSSSSSSSAPPPPAPAISQTGSSARKPARKAKGRRQTQSPAHDPSTPDLNEDSD</sequence>
<dbReference type="FunFam" id="1.10.10.10:FF:000047">
    <property type="entry name" value="Transcription factor"/>
    <property type="match status" value="1"/>
</dbReference>
<dbReference type="SUPFAM" id="SSF144074">
    <property type="entry name" value="E2F-DP heterodimerization region"/>
    <property type="match status" value="1"/>
</dbReference>
<feature type="region of interest" description="Disordered" evidence="8">
    <location>
        <begin position="1"/>
        <end position="85"/>
    </location>
</feature>
<evidence type="ECO:0000256" key="3">
    <source>
        <dbReference type="ARBA" id="ARBA00023015"/>
    </source>
</evidence>
<feature type="region of interest" description="Disordered" evidence="8">
    <location>
        <begin position="349"/>
        <end position="407"/>
    </location>
</feature>
<feature type="compositionally biased region" description="Low complexity" evidence="8">
    <location>
        <begin position="60"/>
        <end position="75"/>
    </location>
</feature>
<feature type="compositionally biased region" description="Low complexity" evidence="8">
    <location>
        <begin position="24"/>
        <end position="34"/>
    </location>
</feature>
<dbReference type="PhylomeDB" id="A0A0D2WK72"/>
<evidence type="ECO:0000259" key="9">
    <source>
        <dbReference type="SMART" id="SM01138"/>
    </source>
</evidence>
<keyword evidence="3 7" id="KW-0805">Transcription regulation</keyword>
<dbReference type="GO" id="GO:0051726">
    <property type="term" value="P:regulation of cell cycle"/>
    <property type="evidence" value="ECO:0007669"/>
    <property type="project" value="InterPro"/>
</dbReference>
<dbReference type="Pfam" id="PF02319">
    <property type="entry name" value="WHD_E2F_TDP"/>
    <property type="match status" value="1"/>
</dbReference>
<dbReference type="InterPro" id="IPR036388">
    <property type="entry name" value="WH-like_DNA-bd_sf"/>
</dbReference>
<comment type="subcellular location">
    <subcellularLocation>
        <location evidence="1 7">Nucleus</location>
    </subcellularLocation>
</comment>
<dbReference type="EMBL" id="KE346361">
    <property type="protein sequence ID" value="KJE89958.1"/>
    <property type="molecule type" value="Genomic_DNA"/>
</dbReference>